<comment type="caution">
    <text evidence="6">The sequence shown here is derived from an EMBL/GenBank/DDBJ whole genome shotgun (WGS) entry which is preliminary data.</text>
</comment>
<dbReference type="AlphaFoldDB" id="A0A6I1MQG0"/>
<dbReference type="GO" id="GO:0004252">
    <property type="term" value="F:serine-type endopeptidase activity"/>
    <property type="evidence" value="ECO:0007669"/>
    <property type="project" value="InterPro"/>
</dbReference>
<sequence length="311" mass="33888">MDKLLANKITDICDKDYFYLKSFKNVIGVGLGYKVINGKDTGELSVHVLVHNKTSEIDKSNFIPKTYMGIKTDVIEIGEQAQKSLKEKIRPLVAGYGISKQNLKEAGTIGCIVTRDNPYGVKDYYILTNNHVIADLTRGEIGIPLVQPGGIDGGESPRDIVARLSEFIPLKFHRLNPKPENFVDAAIGKIIKPSLVQSKEIALVGKITGISKAVIGERIKKVGRTSGLTMGEVTTINTTIEISYGGRFKTPFLFKGLTLAKLQLDQGDSGSIVLNEKNEAIGQAISSSSQNITTFADMETVLTALNVELYI</sequence>
<keyword evidence="2" id="KW-0645">Protease</keyword>
<dbReference type="PRINTS" id="PR00861">
    <property type="entry name" value="ALYTICPTASE"/>
</dbReference>
<dbReference type="InterPro" id="IPR043504">
    <property type="entry name" value="Peptidase_S1_PA_chymotrypsin"/>
</dbReference>
<dbReference type="GO" id="GO:0006508">
    <property type="term" value="P:proteolysis"/>
    <property type="evidence" value="ECO:0007669"/>
    <property type="project" value="UniProtKB-KW"/>
</dbReference>
<proteinExistence type="inferred from homology"/>
<evidence type="ECO:0008006" key="8">
    <source>
        <dbReference type="Google" id="ProtNLM"/>
    </source>
</evidence>
<keyword evidence="5" id="KW-1015">Disulfide bond</keyword>
<evidence type="ECO:0000256" key="5">
    <source>
        <dbReference type="ARBA" id="ARBA00023157"/>
    </source>
</evidence>
<evidence type="ECO:0000256" key="4">
    <source>
        <dbReference type="ARBA" id="ARBA00022825"/>
    </source>
</evidence>
<protein>
    <recommendedName>
        <fullName evidence="8">Serine protease</fullName>
    </recommendedName>
</protein>
<keyword evidence="3" id="KW-0378">Hydrolase</keyword>
<evidence type="ECO:0000256" key="1">
    <source>
        <dbReference type="ARBA" id="ARBA00007664"/>
    </source>
</evidence>
<keyword evidence="4" id="KW-0720">Serine protease</keyword>
<dbReference type="SUPFAM" id="SSF50494">
    <property type="entry name" value="Trypsin-like serine proteases"/>
    <property type="match status" value="1"/>
</dbReference>
<name>A0A6I1MQG0_9CLOT</name>
<dbReference type="OrthoDB" id="2105138at2"/>
<keyword evidence="7" id="KW-1185">Reference proteome</keyword>
<dbReference type="RefSeq" id="WP_152891973.1">
    <property type="nucleotide sequence ID" value="NZ_WHJC01000400.1"/>
</dbReference>
<dbReference type="Gene3D" id="2.40.10.10">
    <property type="entry name" value="Trypsin-like serine proteases"/>
    <property type="match status" value="1"/>
</dbReference>
<dbReference type="InterPro" id="IPR009003">
    <property type="entry name" value="Peptidase_S1_PA"/>
</dbReference>
<evidence type="ECO:0000313" key="7">
    <source>
        <dbReference type="Proteomes" id="UP000430345"/>
    </source>
</evidence>
<gene>
    <name evidence="6" type="ORF">GBZ86_14945</name>
</gene>
<evidence type="ECO:0000256" key="3">
    <source>
        <dbReference type="ARBA" id="ARBA00022801"/>
    </source>
</evidence>
<dbReference type="InterPro" id="IPR001316">
    <property type="entry name" value="Pept_S1A_streptogrisin"/>
</dbReference>
<evidence type="ECO:0000313" key="6">
    <source>
        <dbReference type="EMBL" id="MPQ45020.1"/>
    </source>
</evidence>
<organism evidence="6 7">
    <name type="scientific">Clostridium tarantellae</name>
    <dbReference type="NCBI Taxonomy" id="39493"/>
    <lineage>
        <taxon>Bacteria</taxon>
        <taxon>Bacillati</taxon>
        <taxon>Bacillota</taxon>
        <taxon>Clostridia</taxon>
        <taxon>Eubacteriales</taxon>
        <taxon>Clostridiaceae</taxon>
        <taxon>Clostridium</taxon>
    </lineage>
</organism>
<dbReference type="Proteomes" id="UP000430345">
    <property type="component" value="Unassembled WGS sequence"/>
</dbReference>
<comment type="similarity">
    <text evidence="1">Belongs to the peptidase S1 family.</text>
</comment>
<evidence type="ECO:0000256" key="2">
    <source>
        <dbReference type="ARBA" id="ARBA00022670"/>
    </source>
</evidence>
<dbReference type="EMBL" id="WHJC01000400">
    <property type="protein sequence ID" value="MPQ45020.1"/>
    <property type="molecule type" value="Genomic_DNA"/>
</dbReference>
<reference evidence="6 7" key="1">
    <citation type="submission" date="2019-10" db="EMBL/GenBank/DDBJ databases">
        <title>The Genome Sequence of Clostridium tarantellae Isolated from Fish Brain.</title>
        <authorList>
            <person name="Bano L."/>
            <person name="Kiel M."/>
            <person name="Sales G."/>
            <person name="Doxey A.C."/>
            <person name="Mansfield M.J."/>
            <person name="Schiavone M."/>
            <person name="Rossetto O."/>
            <person name="Pirazzini M."/>
            <person name="Dobrindt U."/>
            <person name="Montecucco C."/>
        </authorList>
    </citation>
    <scope>NUCLEOTIDE SEQUENCE [LARGE SCALE GENOMIC DNA]</scope>
    <source>
        <strain evidence="6 7">DSM 3997</strain>
    </source>
</reference>
<accession>A0A6I1MQG0</accession>